<dbReference type="EMBL" id="KN837318">
    <property type="protein sequence ID" value="KIJ28018.1"/>
    <property type="molecule type" value="Genomic_DNA"/>
</dbReference>
<reference evidence="3 4" key="1">
    <citation type="submission" date="2014-06" db="EMBL/GenBank/DDBJ databases">
        <title>Evolutionary Origins and Diversification of the Mycorrhizal Mutualists.</title>
        <authorList>
            <consortium name="DOE Joint Genome Institute"/>
            <consortium name="Mycorrhizal Genomics Consortium"/>
            <person name="Kohler A."/>
            <person name="Kuo A."/>
            <person name="Nagy L.G."/>
            <person name="Floudas D."/>
            <person name="Copeland A."/>
            <person name="Barry K.W."/>
            <person name="Cichocki N."/>
            <person name="Veneault-Fourrey C."/>
            <person name="LaButti K."/>
            <person name="Lindquist E.A."/>
            <person name="Lipzen A."/>
            <person name="Lundell T."/>
            <person name="Morin E."/>
            <person name="Murat C."/>
            <person name="Riley R."/>
            <person name="Ohm R."/>
            <person name="Sun H."/>
            <person name="Tunlid A."/>
            <person name="Henrissat B."/>
            <person name="Grigoriev I.V."/>
            <person name="Hibbett D.S."/>
            <person name="Martin F."/>
        </authorList>
    </citation>
    <scope>NUCLEOTIDE SEQUENCE [LARGE SCALE GENOMIC DNA]</scope>
    <source>
        <strain evidence="3 4">SS14</strain>
    </source>
</reference>
<dbReference type="Proteomes" id="UP000054279">
    <property type="component" value="Unassembled WGS sequence"/>
</dbReference>
<dbReference type="PANTHER" id="PTHR11552">
    <property type="entry name" value="GLUCOSE-METHANOL-CHOLINE GMC OXIDOREDUCTASE"/>
    <property type="match status" value="1"/>
</dbReference>
<name>A0A0C9TFB5_SPHS4</name>
<keyword evidence="4" id="KW-1185">Reference proteome</keyword>
<dbReference type="InterPro" id="IPR012132">
    <property type="entry name" value="GMC_OxRdtase"/>
</dbReference>
<dbReference type="GO" id="GO:0016614">
    <property type="term" value="F:oxidoreductase activity, acting on CH-OH group of donors"/>
    <property type="evidence" value="ECO:0007669"/>
    <property type="project" value="InterPro"/>
</dbReference>
<evidence type="ECO:0000259" key="2">
    <source>
        <dbReference type="Pfam" id="PF00732"/>
    </source>
</evidence>
<dbReference type="GO" id="GO:0050660">
    <property type="term" value="F:flavin adenine dinucleotide binding"/>
    <property type="evidence" value="ECO:0007669"/>
    <property type="project" value="InterPro"/>
</dbReference>
<dbReference type="AlphaFoldDB" id="A0A0C9TFB5"/>
<dbReference type="PANTHER" id="PTHR11552:SF219">
    <property type="entry name" value="GLUCOSE-METHANOL-CHOLINE OXIDOREDUCTASE N-TERMINAL DOMAIN-CONTAINING PROTEIN"/>
    <property type="match status" value="1"/>
</dbReference>
<dbReference type="SUPFAM" id="SSF54373">
    <property type="entry name" value="FAD-linked reductases, C-terminal domain"/>
    <property type="match status" value="1"/>
</dbReference>
<accession>A0A0C9TFB5</accession>
<organism evidence="3 4">
    <name type="scientific">Sphaerobolus stellatus (strain SS14)</name>
    <dbReference type="NCBI Taxonomy" id="990650"/>
    <lineage>
        <taxon>Eukaryota</taxon>
        <taxon>Fungi</taxon>
        <taxon>Dikarya</taxon>
        <taxon>Basidiomycota</taxon>
        <taxon>Agaricomycotina</taxon>
        <taxon>Agaricomycetes</taxon>
        <taxon>Phallomycetidae</taxon>
        <taxon>Geastrales</taxon>
        <taxon>Sphaerobolaceae</taxon>
        <taxon>Sphaerobolus</taxon>
    </lineage>
</organism>
<dbReference type="OrthoDB" id="269227at2759"/>
<dbReference type="Pfam" id="PF00732">
    <property type="entry name" value="GMC_oxred_N"/>
    <property type="match status" value="1"/>
</dbReference>
<dbReference type="SUPFAM" id="SSF51905">
    <property type="entry name" value="FAD/NAD(P)-binding domain"/>
    <property type="match status" value="1"/>
</dbReference>
<sequence>MGQSQWDYDKLKDCFTRSEKSLNRDEDHRGKDRPWLNGTLSDYASRVLRPMTRTAEHHAHNVPSISLAAFDIATDQHMRRSSLFSVYLPSDLLRSRPNLNISANTIATRIVFDAGTQKLRVNGARRKVVLCCGALATPQPPMLSGIGPEDHLKKHGVKTVVHSFGVGSNLRSLFSSPFVHTVIFLPTCLLSSVGTIMPYGASDLDISKPENVPDIQIKLIPVSGIDGPSEVTSGVCTFMVCLLRPKSVGSVRLARADSCE</sequence>
<evidence type="ECO:0000313" key="3">
    <source>
        <dbReference type="EMBL" id="KIJ28018.1"/>
    </source>
</evidence>
<dbReference type="InterPro" id="IPR000172">
    <property type="entry name" value="GMC_OxRdtase_N"/>
</dbReference>
<dbReference type="Gene3D" id="3.30.560.10">
    <property type="entry name" value="Glucose Oxidase, domain 3"/>
    <property type="match status" value="1"/>
</dbReference>
<evidence type="ECO:0000256" key="1">
    <source>
        <dbReference type="ARBA" id="ARBA00010790"/>
    </source>
</evidence>
<dbReference type="InterPro" id="IPR036188">
    <property type="entry name" value="FAD/NAD-bd_sf"/>
</dbReference>
<gene>
    <name evidence="3" type="ORF">M422DRAFT_784671</name>
</gene>
<dbReference type="Gene3D" id="3.50.50.60">
    <property type="entry name" value="FAD/NAD(P)-binding domain"/>
    <property type="match status" value="1"/>
</dbReference>
<feature type="domain" description="Glucose-methanol-choline oxidoreductase N-terminal" evidence="2">
    <location>
        <begin position="2"/>
        <end position="170"/>
    </location>
</feature>
<dbReference type="HOGENOM" id="CLU_1070267_0_0_1"/>
<evidence type="ECO:0000313" key="4">
    <source>
        <dbReference type="Proteomes" id="UP000054279"/>
    </source>
</evidence>
<comment type="similarity">
    <text evidence="1">Belongs to the GMC oxidoreductase family.</text>
</comment>
<proteinExistence type="inferred from homology"/>
<protein>
    <submittedName>
        <fullName evidence="3">GMC oxidoreductase</fullName>
    </submittedName>
</protein>